<dbReference type="RefSeq" id="WP_055454667.1">
    <property type="nucleotide sequence ID" value="NZ_CYHE01000002.1"/>
</dbReference>
<dbReference type="OrthoDB" id="7542440at2"/>
<dbReference type="Pfam" id="PF05050">
    <property type="entry name" value="Methyltransf_21"/>
    <property type="match status" value="1"/>
</dbReference>
<dbReference type="Gene3D" id="3.40.50.150">
    <property type="entry name" value="Vaccinia Virus protein VP39"/>
    <property type="match status" value="1"/>
</dbReference>
<dbReference type="NCBIfam" id="TIGR01444">
    <property type="entry name" value="fkbM_fam"/>
    <property type="match status" value="1"/>
</dbReference>
<dbReference type="InterPro" id="IPR029063">
    <property type="entry name" value="SAM-dependent_MTases_sf"/>
</dbReference>
<dbReference type="PANTHER" id="PTHR34203">
    <property type="entry name" value="METHYLTRANSFERASE, FKBM FAMILY PROTEIN"/>
    <property type="match status" value="1"/>
</dbReference>
<organism evidence="2 3">
    <name type="scientific">Pannonibacter indicus</name>
    <dbReference type="NCBI Taxonomy" id="466044"/>
    <lineage>
        <taxon>Bacteria</taxon>
        <taxon>Pseudomonadati</taxon>
        <taxon>Pseudomonadota</taxon>
        <taxon>Alphaproteobacteria</taxon>
        <taxon>Hyphomicrobiales</taxon>
        <taxon>Stappiaceae</taxon>
        <taxon>Pannonibacter</taxon>
    </lineage>
</organism>
<keyword evidence="2" id="KW-0808">Transferase</keyword>
<gene>
    <name evidence="2" type="ORF">Ga0061067_102417</name>
</gene>
<dbReference type="EMBL" id="CYHE01000002">
    <property type="protein sequence ID" value="CUA93528.1"/>
    <property type="molecule type" value="Genomic_DNA"/>
</dbReference>
<evidence type="ECO:0000313" key="2">
    <source>
        <dbReference type="EMBL" id="CUA93528.1"/>
    </source>
</evidence>
<dbReference type="InterPro" id="IPR052514">
    <property type="entry name" value="SAM-dependent_MTase"/>
</dbReference>
<feature type="domain" description="Methyltransferase FkbM" evidence="1">
    <location>
        <begin position="103"/>
        <end position="264"/>
    </location>
</feature>
<evidence type="ECO:0000313" key="3">
    <source>
        <dbReference type="Proteomes" id="UP000183900"/>
    </source>
</evidence>
<keyword evidence="2" id="KW-0489">Methyltransferase</keyword>
<keyword evidence="3" id="KW-1185">Reference proteome</keyword>
<proteinExistence type="predicted"/>
<accession>A0A0K6HRW0</accession>
<sequence length="280" mass="30669">MSATARPDTSSPFGTYRAEGLVRLAWGLADRHDISAFLRKRIRSLVARLFGGPYDTVVEGLKFRVYPGANYDDRKMLARGRLPERAEHGLLAPLIHRGAVFVDVGANVGTYSLFAAAAGARVLAVEASEETAEKLAFNIAANGAGSITLVRTAVGDREGELSLWREPSNAGFATVVKDLTTGEWAGNWSNVTVPVRPLFDVISEAGLERVDVMKLDVEGFEDRVLLPYLRTANRDLWPRAILIETNCRPHWAEDCLTLLADLGYVKAGETRDNILFRLAA</sequence>
<evidence type="ECO:0000259" key="1">
    <source>
        <dbReference type="Pfam" id="PF05050"/>
    </source>
</evidence>
<protein>
    <submittedName>
        <fullName evidence="2">Methyltransferase, FkbM family</fullName>
    </submittedName>
</protein>
<dbReference type="GO" id="GO:0008168">
    <property type="term" value="F:methyltransferase activity"/>
    <property type="evidence" value="ECO:0007669"/>
    <property type="project" value="UniProtKB-KW"/>
</dbReference>
<name>A0A0K6HRW0_9HYPH</name>
<dbReference type="SUPFAM" id="SSF53335">
    <property type="entry name" value="S-adenosyl-L-methionine-dependent methyltransferases"/>
    <property type="match status" value="1"/>
</dbReference>
<dbReference type="GO" id="GO:0032259">
    <property type="term" value="P:methylation"/>
    <property type="evidence" value="ECO:0007669"/>
    <property type="project" value="UniProtKB-KW"/>
</dbReference>
<dbReference type="PANTHER" id="PTHR34203:SF15">
    <property type="entry name" value="SLL1173 PROTEIN"/>
    <property type="match status" value="1"/>
</dbReference>
<dbReference type="InterPro" id="IPR006342">
    <property type="entry name" value="FkbM_mtfrase"/>
</dbReference>
<dbReference type="AlphaFoldDB" id="A0A0K6HRW0"/>
<dbReference type="Proteomes" id="UP000183900">
    <property type="component" value="Unassembled WGS sequence"/>
</dbReference>
<reference evidence="3" key="1">
    <citation type="submission" date="2015-08" db="EMBL/GenBank/DDBJ databases">
        <authorList>
            <person name="Varghese N."/>
        </authorList>
    </citation>
    <scope>NUCLEOTIDE SEQUENCE [LARGE SCALE GENOMIC DNA]</scope>
    <source>
        <strain evidence="3">DSM 23407</strain>
    </source>
</reference>